<dbReference type="SUPFAM" id="SSF140453">
    <property type="entry name" value="EsxAB dimer-like"/>
    <property type="match status" value="1"/>
</dbReference>
<dbReference type="RefSeq" id="WP_253776810.1">
    <property type="nucleotide sequence ID" value="NZ_JAMTCK010000015.1"/>
</dbReference>
<comment type="caution">
    <text evidence="2">The sequence shown here is derived from an EMBL/GenBank/DDBJ whole genome shotgun (WGS) entry which is preliminary data.</text>
</comment>
<dbReference type="InterPro" id="IPR036689">
    <property type="entry name" value="ESAT-6-like_sf"/>
</dbReference>
<gene>
    <name evidence="2" type="ORF">LX83_005598</name>
</gene>
<dbReference type="Proteomes" id="UP001206128">
    <property type="component" value="Unassembled WGS sequence"/>
</dbReference>
<accession>A0AAE3GJR5</accession>
<keyword evidence="1" id="KW-1133">Transmembrane helix</keyword>
<keyword evidence="3" id="KW-1185">Reference proteome</keyword>
<evidence type="ECO:0008006" key="4">
    <source>
        <dbReference type="Google" id="ProtNLM"/>
    </source>
</evidence>
<evidence type="ECO:0000313" key="3">
    <source>
        <dbReference type="Proteomes" id="UP001206128"/>
    </source>
</evidence>
<dbReference type="EMBL" id="JAMTCK010000015">
    <property type="protein sequence ID" value="MCP2168720.1"/>
    <property type="molecule type" value="Genomic_DNA"/>
</dbReference>
<keyword evidence="1" id="KW-0812">Transmembrane</keyword>
<name>A0AAE3GJR5_9PSEU</name>
<dbReference type="InterPro" id="IPR010310">
    <property type="entry name" value="T7SS_ESAT-6-like"/>
</dbReference>
<reference evidence="2" key="1">
    <citation type="submission" date="2022-06" db="EMBL/GenBank/DDBJ databases">
        <title>Genomic Encyclopedia of Archaeal and Bacterial Type Strains, Phase II (KMG-II): from individual species to whole genera.</title>
        <authorList>
            <person name="Goeker M."/>
        </authorList>
    </citation>
    <scope>NUCLEOTIDE SEQUENCE</scope>
    <source>
        <strain evidence="2">DSM 43935</strain>
    </source>
</reference>
<keyword evidence="1" id="KW-0472">Membrane</keyword>
<dbReference type="Pfam" id="PF06013">
    <property type="entry name" value="WXG100"/>
    <property type="match status" value="1"/>
</dbReference>
<feature type="transmembrane region" description="Helical" evidence="1">
    <location>
        <begin position="181"/>
        <end position="205"/>
    </location>
</feature>
<proteinExistence type="predicted"/>
<evidence type="ECO:0000256" key="1">
    <source>
        <dbReference type="SAM" id="Phobius"/>
    </source>
</evidence>
<sequence length="274" mass="28637">MSLDITEENKFRGSGIVEAFTGLNQAISQDTESETEQVLNITFASIGAAGMTVAFAVDPFGTLLAAGIGWLIEHVSILREPLDQLMGDPDEIQAHTDGLKEYAAQIRAIADEHRAAVDEFQGWSGQAADAYRESMRQFADEVGQLADTTDTTAKIAAVNGVLVTTLRDIVRDMIAMLFAELIKGALVAAAAAVVTLGASIAGFIGYTVGRVAALGAQIGSRIAALLAAFGRQSGRLAQLSGEMGKLAKNFGRFATAGDVGGVGHEMAKAADAYK</sequence>
<protein>
    <recommendedName>
        <fullName evidence="4">WXG100 family type VII secretion target</fullName>
    </recommendedName>
</protein>
<evidence type="ECO:0000313" key="2">
    <source>
        <dbReference type="EMBL" id="MCP2168720.1"/>
    </source>
</evidence>
<organism evidence="2 3">
    <name type="scientific">Goodfellowiella coeruleoviolacea</name>
    <dbReference type="NCBI Taxonomy" id="334858"/>
    <lineage>
        <taxon>Bacteria</taxon>
        <taxon>Bacillati</taxon>
        <taxon>Actinomycetota</taxon>
        <taxon>Actinomycetes</taxon>
        <taxon>Pseudonocardiales</taxon>
        <taxon>Pseudonocardiaceae</taxon>
        <taxon>Goodfellowiella</taxon>
    </lineage>
</organism>
<dbReference type="AlphaFoldDB" id="A0AAE3GJR5"/>
<dbReference type="Gene3D" id="1.10.287.1060">
    <property type="entry name" value="ESAT-6-like"/>
    <property type="match status" value="1"/>
</dbReference>